<feature type="coiled-coil region" evidence="1">
    <location>
        <begin position="31"/>
        <end position="58"/>
    </location>
</feature>
<keyword evidence="4" id="KW-1185">Reference proteome</keyword>
<evidence type="ECO:0000256" key="1">
    <source>
        <dbReference type="SAM" id="Coils"/>
    </source>
</evidence>
<comment type="caution">
    <text evidence="3">The sequence shown here is derived from an EMBL/GenBank/DDBJ whole genome shotgun (WGS) entry which is preliminary data.</text>
</comment>
<name>A0ABT5XPJ5_9FLAO</name>
<sequence length="135" mass="15638">MRLKVHITLFFTLALAAMGMAQEGKDSFFRKQALKDAIREQSATYATLEDEKDFWQDQNQYEKDLESKDKDSYTVYMNAKRSAYSEHAELCGDHCTHSDFYYEQASYYFTYIGDKNFTKEAIAGSIVQVASPRSF</sequence>
<protein>
    <submittedName>
        <fullName evidence="3">Uncharacterized protein</fullName>
    </submittedName>
</protein>
<dbReference type="EMBL" id="JARFVA010000003">
    <property type="protein sequence ID" value="MDF0707814.1"/>
    <property type="molecule type" value="Genomic_DNA"/>
</dbReference>
<feature type="signal peptide" evidence="2">
    <location>
        <begin position="1"/>
        <end position="21"/>
    </location>
</feature>
<keyword evidence="2" id="KW-0732">Signal</keyword>
<gene>
    <name evidence="3" type="ORF">PY091_11350</name>
</gene>
<reference evidence="3 4" key="1">
    <citation type="submission" date="2023-03" db="EMBL/GenBank/DDBJ databases">
        <title>Muricauda XX sp. nov. and Muricauda XXX sp. nov., two novel species isolated from Okinawa Trough.</title>
        <authorList>
            <person name="Cao W."/>
            <person name="Deng X."/>
        </authorList>
    </citation>
    <scope>NUCLEOTIDE SEQUENCE [LARGE SCALE GENOMIC DNA]</scope>
    <source>
        <strain evidence="3 4">81s02</strain>
    </source>
</reference>
<dbReference type="RefSeq" id="WP_275649771.1">
    <property type="nucleotide sequence ID" value="NZ_JARFVA010000003.1"/>
</dbReference>
<feature type="chain" id="PRO_5045214192" evidence="2">
    <location>
        <begin position="22"/>
        <end position="135"/>
    </location>
</feature>
<evidence type="ECO:0000313" key="3">
    <source>
        <dbReference type="EMBL" id="MDF0707814.1"/>
    </source>
</evidence>
<evidence type="ECO:0000256" key="2">
    <source>
        <dbReference type="SAM" id="SignalP"/>
    </source>
</evidence>
<proteinExistence type="predicted"/>
<organism evidence="3 4">
    <name type="scientific">Flagellimonas okinawensis</name>
    <dbReference type="NCBI Taxonomy" id="3031324"/>
    <lineage>
        <taxon>Bacteria</taxon>
        <taxon>Pseudomonadati</taxon>
        <taxon>Bacteroidota</taxon>
        <taxon>Flavobacteriia</taxon>
        <taxon>Flavobacteriales</taxon>
        <taxon>Flavobacteriaceae</taxon>
        <taxon>Flagellimonas</taxon>
    </lineage>
</organism>
<keyword evidence="1" id="KW-0175">Coiled coil</keyword>
<dbReference type="Proteomes" id="UP001217083">
    <property type="component" value="Unassembled WGS sequence"/>
</dbReference>
<accession>A0ABT5XPJ5</accession>
<evidence type="ECO:0000313" key="4">
    <source>
        <dbReference type="Proteomes" id="UP001217083"/>
    </source>
</evidence>